<dbReference type="Pfam" id="PF14520">
    <property type="entry name" value="HHH_5"/>
    <property type="match status" value="1"/>
</dbReference>
<comment type="function">
    <text evidence="4">DNA-dependent ATPase and ATP-dependent 5'-3' DNA helicase. Has no activity on blunt DNA or DNA with 3'-overhangs, requires at least 10 bases of 5'-ssDNA for helicase activity.</text>
</comment>
<protein>
    <recommendedName>
        <fullName evidence="4">ATP-dependent RecD2 DNA helicase</fullName>
        <ecNumber evidence="4">5.6.2.3</ecNumber>
    </recommendedName>
    <alternativeName>
        <fullName evidence="4">DNA 5'-3' helicase subunit RecD2</fullName>
    </alternativeName>
</protein>
<dbReference type="EMBL" id="JALBUU010000028">
    <property type="protein sequence ID" value="MCI0755436.1"/>
    <property type="molecule type" value="Genomic_DNA"/>
</dbReference>
<dbReference type="Proteomes" id="UP001201985">
    <property type="component" value="Unassembled WGS sequence"/>
</dbReference>
<keyword evidence="8" id="KW-1185">Reference proteome</keyword>
<dbReference type="InterPro" id="IPR041451">
    <property type="entry name" value="RecD2_SH13"/>
</dbReference>
<dbReference type="SMART" id="SM00382">
    <property type="entry name" value="AAA"/>
    <property type="match status" value="1"/>
</dbReference>
<dbReference type="CDD" id="cd18809">
    <property type="entry name" value="SF1_C_RecD"/>
    <property type="match status" value="1"/>
</dbReference>
<dbReference type="PANTHER" id="PTHR43788">
    <property type="entry name" value="DNA2/NAM7 HELICASE FAMILY MEMBER"/>
    <property type="match status" value="1"/>
</dbReference>
<evidence type="ECO:0000313" key="8">
    <source>
        <dbReference type="Proteomes" id="UP001201985"/>
    </source>
</evidence>
<dbReference type="Gene3D" id="2.30.30.940">
    <property type="match status" value="1"/>
</dbReference>
<evidence type="ECO:0000256" key="2">
    <source>
        <dbReference type="ARBA" id="ARBA00022840"/>
    </source>
</evidence>
<comment type="caution">
    <text evidence="7">The sequence shown here is derived from an EMBL/GenBank/DDBJ whole genome shotgun (WGS) entry which is preliminary data.</text>
</comment>
<dbReference type="PANTHER" id="PTHR43788:SF6">
    <property type="entry name" value="DNA HELICASE B"/>
    <property type="match status" value="1"/>
</dbReference>
<feature type="active site" evidence="5">
    <location>
        <position position="117"/>
    </location>
</feature>
<dbReference type="InterPro" id="IPR050534">
    <property type="entry name" value="Coronavir_polyprotein_1ab"/>
</dbReference>
<dbReference type="InterPro" id="IPR055446">
    <property type="entry name" value="RecD2_N_OB"/>
</dbReference>
<dbReference type="Pfam" id="PF13245">
    <property type="entry name" value="AAA_19"/>
    <property type="match status" value="1"/>
</dbReference>
<sequence>MPNAQPQSRSAADRGPPTEALAGLVERVTYHNAENGFCVLRVKARGQRDLVTVVGHAAAISAGEWVQLSGSWTNDRTHGLQFRAGFLRATQPTTAEGIEKYLGSGMIRGIGPVYARKLVRAFGTAVFDLIEAEPARLREVTGIGPTRAARIVAGWAEQKVIREIMLFLHANGVGTSRAVRIYKTYGAKAVEVITDNPYRLARDIRGIGFRTADIVAGKLGIEPTAMIRVRAGISFALAEATGEGHCGLPVEELTTLAVKLLEVPPDLIGAALALELEAGEVVADTLEGARCVFLAGLYRAEQGIAERLGRLAAGRQPWPAIDADKAIPWVEERTGLALAESQRRALRLALASKVLVITGGPGVGKTTLVNSILKVIRAKGVEVMLCAPTGRAAKRLSESTGLEARTVHRLLESDPKTGGFKRDEANPLGCQLLVLDETSMVDVPLMRALLRALPDAAALLLVGDVDQLPSVGPGQVLADIIGSGAVPVVQLTEVFRQAAESQVVVNAHRINQGRMPELKPAAGSDFFFVEADEPEDGVRKLLALVRRRIPARFGLDPVRDVQVLCPMNRGGLGARALNIELQQALNPPGDLRVERFGWTFCPGDKVMQVANNYDREVFNGDLGVITGMDLDEGELTVGFEGREVTYGFGELDELVLAYATTIHKAQGSEYPAVVIPLTTQHYAMLARNLLYTGVTRGKRLVVLVGQRRALAIAVRNSNTRRRWSKLREWLAPDGCPAVTPSLLVSALVSRSGKPPLPGVSFRCPIALPV</sequence>
<reference evidence="7 8" key="1">
    <citation type="submission" date="2022-03" db="EMBL/GenBank/DDBJ databases">
        <title>Complete genome analysis of Roseomonas KG 17.1 : a prolific producer of plant growth promoters.</title>
        <authorList>
            <person name="Saadouli I."/>
            <person name="Najjari A."/>
            <person name="Mosbah A."/>
            <person name="Ouzari H.I."/>
        </authorList>
    </citation>
    <scope>NUCLEOTIDE SEQUENCE [LARGE SCALE GENOMIC DNA]</scope>
    <source>
        <strain evidence="7 8">KG17-1</strain>
    </source>
</reference>
<dbReference type="InterPro" id="IPR006345">
    <property type="entry name" value="RecD2"/>
</dbReference>
<keyword evidence="4" id="KW-0238">DNA-binding</keyword>
<dbReference type="EC" id="5.6.2.3" evidence="4"/>
<dbReference type="Pfam" id="PF18335">
    <property type="entry name" value="SH3_13"/>
    <property type="match status" value="1"/>
</dbReference>
<dbReference type="CDD" id="cd17933">
    <property type="entry name" value="DEXSc_RecD-like"/>
    <property type="match status" value="1"/>
</dbReference>
<dbReference type="InterPro" id="IPR010994">
    <property type="entry name" value="RuvA_2-like"/>
</dbReference>
<accession>A0ABS9W818</accession>
<feature type="binding site" evidence="4">
    <location>
        <begin position="362"/>
        <end position="366"/>
    </location>
    <ligand>
        <name>ATP</name>
        <dbReference type="ChEBI" id="CHEBI:30616"/>
    </ligand>
</feature>
<dbReference type="NCBIfam" id="TIGR01448">
    <property type="entry name" value="recD_rel"/>
    <property type="match status" value="1"/>
</dbReference>
<dbReference type="InterPro" id="IPR003593">
    <property type="entry name" value="AAA+_ATPase"/>
</dbReference>
<keyword evidence="2 4" id="KW-0067">ATP-binding</keyword>
<evidence type="ECO:0000256" key="5">
    <source>
        <dbReference type="PROSITE-ProRule" id="PRU10134"/>
    </source>
</evidence>
<comment type="catalytic activity">
    <reaction evidence="4">
        <text>ATP + H2O = ADP + phosphate + H(+)</text>
        <dbReference type="Rhea" id="RHEA:13065"/>
        <dbReference type="ChEBI" id="CHEBI:15377"/>
        <dbReference type="ChEBI" id="CHEBI:15378"/>
        <dbReference type="ChEBI" id="CHEBI:30616"/>
        <dbReference type="ChEBI" id="CHEBI:43474"/>
        <dbReference type="ChEBI" id="CHEBI:456216"/>
        <dbReference type="EC" id="5.6.2.3"/>
    </reaction>
</comment>
<organism evidence="7 8">
    <name type="scientific">Teichococcus vastitatis</name>
    <dbReference type="NCBI Taxonomy" id="2307076"/>
    <lineage>
        <taxon>Bacteria</taxon>
        <taxon>Pseudomonadati</taxon>
        <taxon>Pseudomonadota</taxon>
        <taxon>Alphaproteobacteria</taxon>
        <taxon>Acetobacterales</taxon>
        <taxon>Roseomonadaceae</taxon>
        <taxon>Roseomonas</taxon>
    </lineage>
</organism>
<name>A0ABS9W818_9PROT</name>
<evidence type="ECO:0000256" key="4">
    <source>
        <dbReference type="HAMAP-Rule" id="MF_01488"/>
    </source>
</evidence>
<keyword evidence="4" id="KW-0347">Helicase</keyword>
<dbReference type="InterPro" id="IPR033128">
    <property type="entry name" value="Adenylosuccin_syn_Lys_AS"/>
</dbReference>
<dbReference type="SUPFAM" id="SSF47781">
    <property type="entry name" value="RuvA domain 2-like"/>
    <property type="match status" value="1"/>
</dbReference>
<evidence type="ECO:0000313" key="7">
    <source>
        <dbReference type="EMBL" id="MCI0755436.1"/>
    </source>
</evidence>
<evidence type="ECO:0000256" key="1">
    <source>
        <dbReference type="ARBA" id="ARBA00022741"/>
    </source>
</evidence>
<evidence type="ECO:0000256" key="3">
    <source>
        <dbReference type="ARBA" id="ARBA00023134"/>
    </source>
</evidence>
<dbReference type="Gene3D" id="3.40.50.300">
    <property type="entry name" value="P-loop containing nucleotide triphosphate hydrolases"/>
    <property type="match status" value="2"/>
</dbReference>
<dbReference type="Pfam" id="PF13538">
    <property type="entry name" value="UvrD_C_2"/>
    <property type="match status" value="1"/>
</dbReference>
<dbReference type="Gene3D" id="1.10.150.20">
    <property type="entry name" value="5' to 3' exonuclease, C-terminal subdomain"/>
    <property type="match status" value="1"/>
</dbReference>
<dbReference type="InterPro" id="IPR027417">
    <property type="entry name" value="P-loop_NTPase"/>
</dbReference>
<keyword evidence="1 4" id="KW-0547">Nucleotide-binding</keyword>
<dbReference type="InterPro" id="IPR029493">
    <property type="entry name" value="RecD2-like_HHH"/>
</dbReference>
<dbReference type="Pfam" id="PF14490">
    <property type="entry name" value="HHH_RecD2"/>
    <property type="match status" value="1"/>
</dbReference>
<keyword evidence="3" id="KW-0342">GTP-binding</keyword>
<feature type="domain" description="AAA+ ATPase" evidence="6">
    <location>
        <begin position="351"/>
        <end position="559"/>
    </location>
</feature>
<dbReference type="Pfam" id="PF23139">
    <property type="entry name" value="OB_YrrC"/>
    <property type="match status" value="1"/>
</dbReference>
<comment type="similarity">
    <text evidence="4">Belongs to the RecD family. RecD2 subfamily.</text>
</comment>
<dbReference type="PROSITE" id="PS00513">
    <property type="entry name" value="ADENYLOSUCCIN_SYN_2"/>
    <property type="match status" value="1"/>
</dbReference>
<keyword evidence="4" id="KW-0378">Hydrolase</keyword>
<dbReference type="SUPFAM" id="SSF52540">
    <property type="entry name" value="P-loop containing nucleoside triphosphate hydrolases"/>
    <property type="match status" value="2"/>
</dbReference>
<dbReference type="InterPro" id="IPR027785">
    <property type="entry name" value="UvrD-like_helicase_C"/>
</dbReference>
<dbReference type="Gene3D" id="1.10.10.2220">
    <property type="match status" value="1"/>
</dbReference>
<keyword evidence="4" id="KW-0413">Isomerase</keyword>
<proteinExistence type="inferred from homology"/>
<dbReference type="RefSeq" id="WP_241793388.1">
    <property type="nucleotide sequence ID" value="NZ_JALBUU010000028.1"/>
</dbReference>
<evidence type="ECO:0000259" key="6">
    <source>
        <dbReference type="SMART" id="SM00382"/>
    </source>
</evidence>
<gene>
    <name evidence="4" type="primary">recD2</name>
    <name evidence="7" type="ORF">MON41_17080</name>
</gene>
<dbReference type="HAMAP" id="MF_01488">
    <property type="entry name" value="RecD2"/>
    <property type="match status" value="1"/>
</dbReference>